<evidence type="ECO:0000256" key="2">
    <source>
        <dbReference type="SAM" id="MobiDB-lite"/>
    </source>
</evidence>
<evidence type="ECO:0000313" key="4">
    <source>
        <dbReference type="Proteomes" id="UP000518266"/>
    </source>
</evidence>
<keyword evidence="4" id="KW-1185">Reference proteome</keyword>
<feature type="region of interest" description="Disordered" evidence="2">
    <location>
        <begin position="37"/>
        <end position="80"/>
    </location>
</feature>
<comment type="caution">
    <text evidence="3">The sequence shown here is derived from an EMBL/GenBank/DDBJ whole genome shotgun (WGS) entry which is preliminary data.</text>
</comment>
<gene>
    <name evidence="3" type="ORF">F7725_005315</name>
</gene>
<dbReference type="PANTHER" id="PTHR35347">
    <property type="entry name" value="COILED-COIL DOMAIN-CONTAINING PROTEIN 175"/>
    <property type="match status" value="1"/>
</dbReference>
<dbReference type="InterPro" id="IPR038834">
    <property type="entry name" value="CCDC175"/>
</dbReference>
<accession>A0A7J5YRE0</accession>
<dbReference type="Proteomes" id="UP000518266">
    <property type="component" value="Unassembled WGS sequence"/>
</dbReference>
<protein>
    <submittedName>
        <fullName evidence="3">Uncharacterized protein</fullName>
    </submittedName>
</protein>
<evidence type="ECO:0000313" key="3">
    <source>
        <dbReference type="EMBL" id="KAF3851960.1"/>
    </source>
</evidence>
<name>A0A7J5YRE0_DISMA</name>
<proteinExistence type="predicted"/>
<feature type="coiled-coil region" evidence="1">
    <location>
        <begin position="635"/>
        <end position="690"/>
    </location>
</feature>
<dbReference type="EMBL" id="JAAKFY010000009">
    <property type="protein sequence ID" value="KAF3851960.1"/>
    <property type="molecule type" value="Genomic_DNA"/>
</dbReference>
<evidence type="ECO:0000256" key="1">
    <source>
        <dbReference type="SAM" id="Coils"/>
    </source>
</evidence>
<dbReference type="AlphaFoldDB" id="A0A7J5YRE0"/>
<feature type="coiled-coil region" evidence="1">
    <location>
        <begin position="314"/>
        <end position="589"/>
    </location>
</feature>
<dbReference type="PANTHER" id="PTHR35347:SF1">
    <property type="entry name" value="COILED-COIL DOMAIN-CONTAINING PROTEIN 175"/>
    <property type="match status" value="1"/>
</dbReference>
<feature type="compositionally biased region" description="Basic and acidic residues" evidence="2">
    <location>
        <begin position="70"/>
        <end position="80"/>
    </location>
</feature>
<keyword evidence="1" id="KW-0175">Coiled coil</keyword>
<reference evidence="3 4" key="1">
    <citation type="submission" date="2020-03" db="EMBL/GenBank/DDBJ databases">
        <title>Dissostichus mawsoni Genome sequencing and assembly.</title>
        <authorList>
            <person name="Park H."/>
        </authorList>
    </citation>
    <scope>NUCLEOTIDE SEQUENCE [LARGE SCALE GENOMIC DNA]</scope>
    <source>
        <strain evidence="3">DM0001</strain>
        <tissue evidence="3">Muscle</tissue>
    </source>
</reference>
<organism evidence="3 4">
    <name type="scientific">Dissostichus mawsoni</name>
    <name type="common">Antarctic cod</name>
    <dbReference type="NCBI Taxonomy" id="36200"/>
    <lineage>
        <taxon>Eukaryota</taxon>
        <taxon>Metazoa</taxon>
        <taxon>Chordata</taxon>
        <taxon>Craniata</taxon>
        <taxon>Vertebrata</taxon>
        <taxon>Euteleostomi</taxon>
        <taxon>Actinopterygii</taxon>
        <taxon>Neopterygii</taxon>
        <taxon>Teleostei</taxon>
        <taxon>Neoteleostei</taxon>
        <taxon>Acanthomorphata</taxon>
        <taxon>Eupercaria</taxon>
        <taxon>Perciformes</taxon>
        <taxon>Notothenioidei</taxon>
        <taxon>Nototheniidae</taxon>
        <taxon>Dissostichus</taxon>
    </lineage>
</organism>
<dbReference type="OrthoDB" id="10031759at2759"/>
<sequence length="810" mass="93745">MTPIFASIPCFDVVLVGQMDLEICWSSSAAHMFPTQLTHPGAPIQRPSRRVRLKPEEEPRAVRKSYSLSKHGEGREMREGPHVESLAASGFDIVVTSLMSSIGLCDWLLSDQREELLGSGRLKILLTVELTRPQAQQRGIVLSDRDLELCSPHDGLGNPVVDVAVELEDNQVAFLLVAGRTRTRHSRRVVFTHAQAGGQGQRCPGGAAIEPRLPGGSTASGMSPFGVLVSIAFERLRMRMSSGDSVGWDEDMSKPDFLIFLSTPRNTLFAENKALHPEREQVKAWHEEIIAAQNDQITLKYGLQMQLDRTRDWIEDLKSCIAAVEQDKITLQQKTVLERESFSVRKDKLSKEVDQVDEKIKEQKQVVRRSRIESDGLNDRKQETHNHLGELMMDLAKLESNLRRLEASRCQNEKQLQVDSQKHQELRQQRETLKKELLELGEVFSNTVQGLKEEISTVEREEENEVRAEHFHVSQQLERSKLQLEERIASVVRHGKEIKEMDKQIRELLETDTITKRVFERNQEELCDNVDTEKKNIEHYEEEKRLTMRLMHETKTKQEEHVAKMTSDISDTRRRYRELRQEEAALHKRHPKSTNADLLMSHMTQCEVEFRHKETKCHEEIEQCLMEVATITISHEEKQRELEEKEDVSNDVAAKWNEEQSRHQRLKTLTSELRRKRSELELTVQSLKEEAGSLLQPKEEMKAELEAMRKSYMDVLGTQASEMRAVEISVYDNSVKLEQVSTENSRLHLAIQQMTEDVTRAREDKERYWQEVQQFERNTKTLFEILQDAWRVDLQTTRTVRPATVFCWSP</sequence>